<dbReference type="Proteomes" id="UP001491310">
    <property type="component" value="Unassembled WGS sequence"/>
</dbReference>
<sequence>MQELREGQARPYLFGGQQRPSCKVCHSVKDRGRAEFCAYTPHSYSPICPHKDQNALLQYFLDRADNGSLWAQGLLQLTPCDLWPFIRGRTLWLLGDSITQEFMVAMECLFYEWYEDLGLEEGLLFGRRAASNNTMALEIVTKEGGVAPWCIHLPQDSRICHIRSNMGLDWADNVLPNLPGIGARNTDILVGNFAIWINNDTDYAVNMGRVADYIRSATGRLPYIIWRDASVQHFETHTGDYNGAGYPFHCQPISNRTDAVKLDINGSLSTDDPELQVVVEGGWRNRIAYPIIESLNIPIMRTWNETVPMWSFHHHYNMRCGHQEQGCPDCTHTCHPSYYQVWIYHLYEALMASQQQMVQHMRAAGSQLAFPQAASDPAT</sequence>
<comment type="caution">
    <text evidence="1">The sequence shown here is derived from an EMBL/GenBank/DDBJ whole genome shotgun (WGS) entry which is preliminary data.</text>
</comment>
<evidence type="ECO:0000313" key="2">
    <source>
        <dbReference type="Proteomes" id="UP001491310"/>
    </source>
</evidence>
<keyword evidence="2" id="KW-1185">Reference proteome</keyword>
<dbReference type="EMBL" id="JALJOT010000017">
    <property type="protein sequence ID" value="KAK9901586.1"/>
    <property type="molecule type" value="Genomic_DNA"/>
</dbReference>
<accession>A0ABR2YBF5</accession>
<protein>
    <submittedName>
        <fullName evidence="1">Uncharacterized protein</fullName>
    </submittedName>
</protein>
<proteinExistence type="predicted"/>
<gene>
    <name evidence="1" type="ORF">WJX75_003489</name>
</gene>
<reference evidence="1 2" key="1">
    <citation type="journal article" date="2024" name="Nat. Commun.">
        <title>Phylogenomics reveals the evolutionary origins of lichenization in chlorophyte algae.</title>
        <authorList>
            <person name="Puginier C."/>
            <person name="Libourel C."/>
            <person name="Otte J."/>
            <person name="Skaloud P."/>
            <person name="Haon M."/>
            <person name="Grisel S."/>
            <person name="Petersen M."/>
            <person name="Berrin J.G."/>
            <person name="Delaux P.M."/>
            <person name="Dal Grande F."/>
            <person name="Keller J."/>
        </authorList>
    </citation>
    <scope>NUCLEOTIDE SEQUENCE [LARGE SCALE GENOMIC DNA]</scope>
    <source>
        <strain evidence="1 2">SAG 216-7</strain>
    </source>
</reference>
<evidence type="ECO:0000313" key="1">
    <source>
        <dbReference type="EMBL" id="KAK9901586.1"/>
    </source>
</evidence>
<name>A0ABR2YBF5_9CHLO</name>
<organism evidence="1 2">
    <name type="scientific">Coccomyxa subellipsoidea</name>
    <dbReference type="NCBI Taxonomy" id="248742"/>
    <lineage>
        <taxon>Eukaryota</taxon>
        <taxon>Viridiplantae</taxon>
        <taxon>Chlorophyta</taxon>
        <taxon>core chlorophytes</taxon>
        <taxon>Trebouxiophyceae</taxon>
        <taxon>Trebouxiophyceae incertae sedis</taxon>
        <taxon>Coccomyxaceae</taxon>
        <taxon>Coccomyxa</taxon>
    </lineage>
</organism>